<dbReference type="GO" id="GO:0003677">
    <property type="term" value="F:DNA binding"/>
    <property type="evidence" value="ECO:0007669"/>
    <property type="project" value="UniProtKB-UniRule"/>
</dbReference>
<dbReference type="SUPFAM" id="SSF48498">
    <property type="entry name" value="Tetracyclin repressor-like, C-terminal domain"/>
    <property type="match status" value="1"/>
</dbReference>
<dbReference type="AlphaFoldDB" id="A0A1U7NUL5"/>
<dbReference type="Pfam" id="PF00440">
    <property type="entry name" value="TetR_N"/>
    <property type="match status" value="1"/>
</dbReference>
<dbReference type="Gene3D" id="1.10.357.10">
    <property type="entry name" value="Tetracycline Repressor, domain 2"/>
    <property type="match status" value="1"/>
</dbReference>
<dbReference type="PANTHER" id="PTHR30328">
    <property type="entry name" value="TRANSCRIPTIONAL REPRESSOR"/>
    <property type="match status" value="1"/>
</dbReference>
<protein>
    <submittedName>
        <fullName evidence="4">Transcriptional regulator, TetR family</fullName>
    </submittedName>
</protein>
<keyword evidence="1 2" id="KW-0238">DNA-binding</keyword>
<proteinExistence type="predicted"/>
<feature type="DNA-binding region" description="H-T-H motif" evidence="2">
    <location>
        <begin position="29"/>
        <end position="48"/>
    </location>
</feature>
<dbReference type="InterPro" id="IPR009057">
    <property type="entry name" value="Homeodomain-like_sf"/>
</dbReference>
<name>A0A1U7NUL5_9DEIO</name>
<evidence type="ECO:0000256" key="2">
    <source>
        <dbReference type="PROSITE-ProRule" id="PRU00335"/>
    </source>
</evidence>
<accession>A0A1U7NUL5</accession>
<evidence type="ECO:0000256" key="1">
    <source>
        <dbReference type="ARBA" id="ARBA00023125"/>
    </source>
</evidence>
<keyword evidence="5" id="KW-1185">Reference proteome</keyword>
<dbReference type="PRINTS" id="PR00455">
    <property type="entry name" value="HTHTETR"/>
</dbReference>
<feature type="domain" description="HTH tetR-type" evidence="3">
    <location>
        <begin position="6"/>
        <end position="66"/>
    </location>
</feature>
<evidence type="ECO:0000313" key="4">
    <source>
        <dbReference type="EMBL" id="OLV16597.1"/>
    </source>
</evidence>
<organism evidence="4 5">
    <name type="scientific">Deinococcus marmoris</name>
    <dbReference type="NCBI Taxonomy" id="249408"/>
    <lineage>
        <taxon>Bacteria</taxon>
        <taxon>Thermotogati</taxon>
        <taxon>Deinococcota</taxon>
        <taxon>Deinococci</taxon>
        <taxon>Deinococcales</taxon>
        <taxon>Deinococcaceae</taxon>
        <taxon>Deinococcus</taxon>
    </lineage>
</organism>
<dbReference type="RefSeq" id="WP_075835182.1">
    <property type="nucleotide sequence ID" value="NZ_MSTI01000136.1"/>
</dbReference>
<comment type="caution">
    <text evidence="4">The sequence shown here is derived from an EMBL/GenBank/DDBJ whole genome shotgun (WGS) entry which is preliminary data.</text>
</comment>
<dbReference type="OrthoDB" id="9808476at2"/>
<dbReference type="PANTHER" id="PTHR30328:SF54">
    <property type="entry name" value="HTH-TYPE TRANSCRIPTIONAL REPRESSOR SCO4008"/>
    <property type="match status" value="1"/>
</dbReference>
<dbReference type="InterPro" id="IPR036271">
    <property type="entry name" value="Tet_transcr_reg_TetR-rel_C_sf"/>
</dbReference>
<sequence>MKRDAQATKQRIFEAATAEFAQYGIAGARIDRIAAAAGSNKAMIYTYFGSKDELFDAVGVEQISRHMNDVPMDAHDLPDYAAKVVEHYRQHPEIMRLVTWARLERGPEAGKLTGLLDSYGRKVEAVAQAQRSGVISDRFPAATLLELILALIQTNAGLSTAPDDEKEFQRRQQAIQAAVARLVQP</sequence>
<dbReference type="InterPro" id="IPR001647">
    <property type="entry name" value="HTH_TetR"/>
</dbReference>
<gene>
    <name evidence="4" type="ORF">BOO71_0011356</name>
</gene>
<dbReference type="InterPro" id="IPR050109">
    <property type="entry name" value="HTH-type_TetR-like_transc_reg"/>
</dbReference>
<evidence type="ECO:0000313" key="5">
    <source>
        <dbReference type="Proteomes" id="UP000186607"/>
    </source>
</evidence>
<dbReference type="EMBL" id="MSTI01000136">
    <property type="protein sequence ID" value="OLV16597.1"/>
    <property type="molecule type" value="Genomic_DNA"/>
</dbReference>
<dbReference type="Proteomes" id="UP000186607">
    <property type="component" value="Unassembled WGS sequence"/>
</dbReference>
<dbReference type="SUPFAM" id="SSF46689">
    <property type="entry name" value="Homeodomain-like"/>
    <property type="match status" value="1"/>
</dbReference>
<dbReference type="Pfam" id="PF17926">
    <property type="entry name" value="TetR_C_21"/>
    <property type="match status" value="1"/>
</dbReference>
<evidence type="ECO:0000259" key="3">
    <source>
        <dbReference type="PROSITE" id="PS50977"/>
    </source>
</evidence>
<dbReference type="InterPro" id="IPR041467">
    <property type="entry name" value="Sco4008_C"/>
</dbReference>
<dbReference type="STRING" id="249408.BOO71_0011356"/>
<dbReference type="PROSITE" id="PS50977">
    <property type="entry name" value="HTH_TETR_2"/>
    <property type="match status" value="1"/>
</dbReference>
<reference evidence="4 5" key="1">
    <citation type="submission" date="2017-01" db="EMBL/GenBank/DDBJ databases">
        <title>Genome Analysis of Deinococcus marmoris KOPRI26562.</title>
        <authorList>
            <person name="Kim J.H."/>
            <person name="Oh H.-M."/>
        </authorList>
    </citation>
    <scope>NUCLEOTIDE SEQUENCE [LARGE SCALE GENOMIC DNA]</scope>
    <source>
        <strain evidence="4 5">KOPRI26562</strain>
    </source>
</reference>